<dbReference type="Gene3D" id="3.40.50.150">
    <property type="entry name" value="Vaccinia Virus protein VP39"/>
    <property type="match status" value="1"/>
</dbReference>
<accession>A0A9X3XNP4</accession>
<gene>
    <name evidence="2" type="ORF">NE398_08920</name>
</gene>
<dbReference type="SUPFAM" id="SSF53335">
    <property type="entry name" value="S-adenosyl-L-methionine-dependent methyltransferases"/>
    <property type="match status" value="1"/>
</dbReference>
<keyword evidence="2" id="KW-0808">Transferase</keyword>
<dbReference type="InterPro" id="IPR013216">
    <property type="entry name" value="Methyltransf_11"/>
</dbReference>
<dbReference type="RefSeq" id="WP_272470299.1">
    <property type="nucleotide sequence ID" value="NZ_JAMRYU010000008.1"/>
</dbReference>
<evidence type="ECO:0000259" key="1">
    <source>
        <dbReference type="Pfam" id="PF08241"/>
    </source>
</evidence>
<comment type="caution">
    <text evidence="2">The sequence shown here is derived from an EMBL/GenBank/DDBJ whole genome shotgun (WGS) entry which is preliminary data.</text>
</comment>
<dbReference type="InterPro" id="IPR029063">
    <property type="entry name" value="SAM-dependent_MTases_sf"/>
</dbReference>
<evidence type="ECO:0000313" key="3">
    <source>
        <dbReference type="Proteomes" id="UP001141183"/>
    </source>
</evidence>
<dbReference type="EMBL" id="JAMRYU010000008">
    <property type="protein sequence ID" value="MDC4240287.1"/>
    <property type="molecule type" value="Genomic_DNA"/>
</dbReference>
<dbReference type="Proteomes" id="UP001141183">
    <property type="component" value="Unassembled WGS sequence"/>
</dbReference>
<dbReference type="PANTHER" id="PTHR43861">
    <property type="entry name" value="TRANS-ACONITATE 2-METHYLTRANSFERASE-RELATED"/>
    <property type="match status" value="1"/>
</dbReference>
<keyword evidence="2" id="KW-0489">Methyltransferase</keyword>
<proteinExistence type="predicted"/>
<keyword evidence="3" id="KW-1185">Reference proteome</keyword>
<protein>
    <submittedName>
        <fullName evidence="2">Class I SAM-dependent methyltransferase</fullName>
    </submittedName>
</protein>
<sequence length="282" mass="32549">MSYSEIYEKIGFKKEMERLEKQAYLGSEKEVRMLKLLGVKEDSDILEVGGGPGFFTKILLDNFSKCEVTSLDNDEKLLEYAYSNLNKEYGNRVSFVVDDITSASIPDNYYECVIARFVFQHLNNPISALKEIYRILKPGGKVIIIDIDSELWGLTYPKNNLIKALNDNLAKFQSNLNGNREIGRVLITLLKSLGFVNYDIEAVINHSDILGKDNFRYKINSNMINDSKLSKMLDEYNNFFNLSYSSIIQLKLFFYGEKPKEARKTKKDIVTEKFNETNRKEN</sequence>
<dbReference type="GO" id="GO:0032259">
    <property type="term" value="P:methylation"/>
    <property type="evidence" value="ECO:0007669"/>
    <property type="project" value="UniProtKB-KW"/>
</dbReference>
<dbReference type="PANTHER" id="PTHR43861:SF1">
    <property type="entry name" value="TRANS-ACONITATE 2-METHYLTRANSFERASE"/>
    <property type="match status" value="1"/>
</dbReference>
<feature type="domain" description="Methyltransferase type 11" evidence="1">
    <location>
        <begin position="46"/>
        <end position="144"/>
    </location>
</feature>
<reference evidence="2" key="1">
    <citation type="submission" date="2022-05" db="EMBL/GenBank/DDBJ databases">
        <title>Draft genome sequence of Clostridium tertium strain CP3 isolated from Peru.</title>
        <authorList>
            <person name="Hurtado R."/>
            <person name="Lima L."/>
            <person name="Sousa T."/>
            <person name="Jaiswal A.K."/>
            <person name="Tiwari S."/>
            <person name="Maturrano L."/>
            <person name="Brenig B."/>
            <person name="Azevedo V."/>
        </authorList>
    </citation>
    <scope>NUCLEOTIDE SEQUENCE</scope>
    <source>
        <strain evidence="2">CP3</strain>
    </source>
</reference>
<name>A0A9X3XNP4_9CLOT</name>
<evidence type="ECO:0000313" key="2">
    <source>
        <dbReference type="EMBL" id="MDC4240287.1"/>
    </source>
</evidence>
<dbReference type="AlphaFoldDB" id="A0A9X3XNP4"/>
<organism evidence="2 3">
    <name type="scientific">Clostridium tertium</name>
    <dbReference type="NCBI Taxonomy" id="1559"/>
    <lineage>
        <taxon>Bacteria</taxon>
        <taxon>Bacillati</taxon>
        <taxon>Bacillota</taxon>
        <taxon>Clostridia</taxon>
        <taxon>Eubacteriales</taxon>
        <taxon>Clostridiaceae</taxon>
        <taxon>Clostridium</taxon>
    </lineage>
</organism>
<dbReference type="Pfam" id="PF08241">
    <property type="entry name" value="Methyltransf_11"/>
    <property type="match status" value="1"/>
</dbReference>
<dbReference type="CDD" id="cd02440">
    <property type="entry name" value="AdoMet_MTases"/>
    <property type="match status" value="1"/>
</dbReference>
<dbReference type="GO" id="GO:0008757">
    <property type="term" value="F:S-adenosylmethionine-dependent methyltransferase activity"/>
    <property type="evidence" value="ECO:0007669"/>
    <property type="project" value="InterPro"/>
</dbReference>